<gene>
    <name evidence="8" type="primary">menC</name>
    <name evidence="8" type="ORF">RBB81_12095</name>
</gene>
<proteinExistence type="predicted"/>
<keyword evidence="4 8" id="KW-0456">Lyase</keyword>
<accession>A0AAU7Z801</accession>
<dbReference type="RefSeq" id="WP_353073878.1">
    <property type="nucleotide sequence ID" value="NZ_CP132938.1"/>
</dbReference>
<feature type="domain" description="Mandelate racemase/muconate lactonizing enzyme C-terminal" evidence="7">
    <location>
        <begin position="143"/>
        <end position="235"/>
    </location>
</feature>
<name>A0AAU7Z801_9BACT</name>
<dbReference type="Gene3D" id="3.20.20.120">
    <property type="entry name" value="Enolase-like C-terminal domain"/>
    <property type="match status" value="1"/>
</dbReference>
<evidence type="ECO:0000256" key="2">
    <source>
        <dbReference type="ARBA" id="ARBA00022723"/>
    </source>
</evidence>
<dbReference type="GO" id="GO:0046872">
    <property type="term" value="F:metal ion binding"/>
    <property type="evidence" value="ECO:0007669"/>
    <property type="project" value="UniProtKB-KW"/>
</dbReference>
<dbReference type="Gene3D" id="3.30.390.10">
    <property type="entry name" value="Enolase-like, N-terminal domain"/>
    <property type="match status" value="1"/>
</dbReference>
<evidence type="ECO:0000259" key="7">
    <source>
        <dbReference type="SMART" id="SM00922"/>
    </source>
</evidence>
<dbReference type="InterPro" id="IPR036849">
    <property type="entry name" value="Enolase-like_C_sf"/>
</dbReference>
<dbReference type="InterPro" id="IPR013342">
    <property type="entry name" value="Mandelate_racemase_C"/>
</dbReference>
<dbReference type="InterPro" id="IPR013341">
    <property type="entry name" value="Mandelate_racemase_N_dom"/>
</dbReference>
<dbReference type="SFLD" id="SFLDG00180">
    <property type="entry name" value="muconate_cycloisomerase"/>
    <property type="match status" value="1"/>
</dbReference>
<dbReference type="Pfam" id="PF02746">
    <property type="entry name" value="MR_MLE_N"/>
    <property type="match status" value="1"/>
</dbReference>
<dbReference type="InterPro" id="IPR029065">
    <property type="entry name" value="Enolase_C-like"/>
</dbReference>
<evidence type="ECO:0000256" key="1">
    <source>
        <dbReference type="ARBA" id="ARBA00001968"/>
    </source>
</evidence>
<protein>
    <recommendedName>
        <fullName evidence="5 6">o-succinylbenzoate synthase</fullName>
        <ecNumber evidence="5 6">4.2.1.113</ecNumber>
    </recommendedName>
</protein>
<dbReference type="EMBL" id="CP132938">
    <property type="protein sequence ID" value="XCB24636.1"/>
    <property type="molecule type" value="Genomic_DNA"/>
</dbReference>
<dbReference type="CDD" id="cd03317">
    <property type="entry name" value="NAAAR"/>
    <property type="match status" value="1"/>
</dbReference>
<dbReference type="EC" id="4.2.1.113" evidence="5 6"/>
<evidence type="ECO:0000256" key="6">
    <source>
        <dbReference type="NCBIfam" id="TIGR01928"/>
    </source>
</evidence>
<dbReference type="SUPFAM" id="SSF54826">
    <property type="entry name" value="Enolase N-terminal domain-like"/>
    <property type="match status" value="1"/>
</dbReference>
<dbReference type="SFLD" id="SFLDF00009">
    <property type="entry name" value="o-succinylbenzoate_synthase"/>
    <property type="match status" value="1"/>
</dbReference>
<dbReference type="SUPFAM" id="SSF51604">
    <property type="entry name" value="Enolase C-terminal domain-like"/>
    <property type="match status" value="1"/>
</dbReference>
<evidence type="ECO:0000313" key="8">
    <source>
        <dbReference type="EMBL" id="XCB24636.1"/>
    </source>
</evidence>
<dbReference type="GO" id="GO:0043748">
    <property type="term" value="F:O-succinylbenzoate synthase activity"/>
    <property type="evidence" value="ECO:0007669"/>
    <property type="project" value="UniProtKB-EC"/>
</dbReference>
<evidence type="ECO:0000256" key="3">
    <source>
        <dbReference type="ARBA" id="ARBA00022842"/>
    </source>
</evidence>
<comment type="cofactor">
    <cofactor evidence="1">
        <name>a divalent metal cation</name>
        <dbReference type="ChEBI" id="CHEBI:60240"/>
    </cofactor>
</comment>
<evidence type="ECO:0000256" key="4">
    <source>
        <dbReference type="ARBA" id="ARBA00023239"/>
    </source>
</evidence>
<dbReference type="GO" id="GO:0009234">
    <property type="term" value="P:menaquinone biosynthetic process"/>
    <property type="evidence" value="ECO:0007669"/>
    <property type="project" value="UniProtKB-UniRule"/>
</dbReference>
<reference evidence="8" key="1">
    <citation type="submission" date="2023-08" db="EMBL/GenBank/DDBJ databases">
        <authorList>
            <person name="Messyasz A."/>
            <person name="Mannisto M.K."/>
            <person name="Kerkhof L.J."/>
            <person name="Haggblom M."/>
        </authorList>
    </citation>
    <scope>NUCLEOTIDE SEQUENCE</scope>
    <source>
        <strain evidence="8">M8UP39</strain>
    </source>
</reference>
<keyword evidence="3" id="KW-0460">Magnesium</keyword>
<organism evidence="8">
    <name type="scientific">Tunturiibacter gelidiferens</name>
    <dbReference type="NCBI Taxonomy" id="3069689"/>
    <lineage>
        <taxon>Bacteria</taxon>
        <taxon>Pseudomonadati</taxon>
        <taxon>Acidobacteriota</taxon>
        <taxon>Terriglobia</taxon>
        <taxon>Terriglobales</taxon>
        <taxon>Acidobacteriaceae</taxon>
        <taxon>Tunturiibacter</taxon>
    </lineage>
</organism>
<evidence type="ECO:0000256" key="5">
    <source>
        <dbReference type="ARBA" id="ARBA00029491"/>
    </source>
</evidence>
<dbReference type="GO" id="GO:0016854">
    <property type="term" value="F:racemase and epimerase activity"/>
    <property type="evidence" value="ECO:0007669"/>
    <property type="project" value="UniProtKB-ARBA"/>
</dbReference>
<dbReference type="NCBIfam" id="TIGR01928">
    <property type="entry name" value="menC_lowGC_arch"/>
    <property type="match status" value="1"/>
</dbReference>
<keyword evidence="2" id="KW-0479">Metal-binding</keyword>
<sequence>MLNIDAIHLREINLPLAHPFETSFGITTSRRILLIELESEGLTAWGECVAGEHPYFSDETIDTAWIITESELAPRLLEADVERGGDCPNIFRQVRGHRMAKAALENAVWDLEAQARRVSLAELLGGTRGVIPCGVSIGIQPSPDHLMDKIATELAAGYQRIKLKCKPGWDVNIFEAVRDRWPDITLSCDANSAYRMKDLENIVDWDRFNLLMIEQPLWYDDFYFHSMLQKRLETAICLDESIRNRRDALAAIDMESCRIINIKVGRVGGFSEAVAVHNAAEERGIPVWCGGMLETGIGRSHNIALASLPNFSLPGDVSASSRYWAQDIIEPQVTVSAKGEIAVPTTIGRGFEVQRDRVESLTVRRQTLHAKARVTA</sequence>
<reference evidence="8" key="2">
    <citation type="journal article" date="2024" name="Environ. Microbiol.">
        <title>Genome analysis and description of Tunturibacter gen. nov. expands the diversity of Terriglobia in tundra soils.</title>
        <authorList>
            <person name="Messyasz A."/>
            <person name="Mannisto M.K."/>
            <person name="Kerkhof L.J."/>
            <person name="Haggblom M.M."/>
        </authorList>
    </citation>
    <scope>NUCLEOTIDE SEQUENCE</scope>
    <source>
        <strain evidence="8">M8UP39</strain>
    </source>
</reference>
<dbReference type="Pfam" id="PF13378">
    <property type="entry name" value="MR_MLE_C"/>
    <property type="match status" value="1"/>
</dbReference>
<dbReference type="PANTHER" id="PTHR48073">
    <property type="entry name" value="O-SUCCINYLBENZOATE SYNTHASE-RELATED"/>
    <property type="match status" value="1"/>
</dbReference>
<dbReference type="InterPro" id="IPR010197">
    <property type="entry name" value="OSBS/NAAAR"/>
</dbReference>
<dbReference type="KEGG" id="tgi:RBB81_12095"/>
<dbReference type="PANTHER" id="PTHR48073:SF5">
    <property type="entry name" value="O-SUCCINYLBENZOATE SYNTHASE"/>
    <property type="match status" value="1"/>
</dbReference>
<dbReference type="SMART" id="SM00922">
    <property type="entry name" value="MR_MLE"/>
    <property type="match status" value="1"/>
</dbReference>
<dbReference type="InterPro" id="IPR029017">
    <property type="entry name" value="Enolase-like_N"/>
</dbReference>
<dbReference type="AlphaFoldDB" id="A0AAU7Z801"/>
<dbReference type="SFLD" id="SFLDS00001">
    <property type="entry name" value="Enolase"/>
    <property type="match status" value="1"/>
</dbReference>